<sequence>MSVGQNFVPTNVSLRKTNLDSSGIINELESNVISEIKLQGDSTVWLGT</sequence>
<accession>A0A382U2U9</accession>
<feature type="non-terminal residue" evidence="1">
    <location>
        <position position="48"/>
    </location>
</feature>
<reference evidence="1" key="1">
    <citation type="submission" date="2018-05" db="EMBL/GenBank/DDBJ databases">
        <authorList>
            <person name="Lanie J.A."/>
            <person name="Ng W.-L."/>
            <person name="Kazmierczak K.M."/>
            <person name="Andrzejewski T.M."/>
            <person name="Davidsen T.M."/>
            <person name="Wayne K.J."/>
            <person name="Tettelin H."/>
            <person name="Glass J.I."/>
            <person name="Rusch D."/>
            <person name="Podicherti R."/>
            <person name="Tsui H.-C.T."/>
            <person name="Winkler M.E."/>
        </authorList>
    </citation>
    <scope>NUCLEOTIDE SEQUENCE</scope>
</reference>
<evidence type="ECO:0000313" key="1">
    <source>
        <dbReference type="EMBL" id="SVD28245.1"/>
    </source>
</evidence>
<organism evidence="1">
    <name type="scientific">marine metagenome</name>
    <dbReference type="NCBI Taxonomy" id="408172"/>
    <lineage>
        <taxon>unclassified sequences</taxon>
        <taxon>metagenomes</taxon>
        <taxon>ecological metagenomes</taxon>
    </lineage>
</organism>
<dbReference type="EMBL" id="UINC01140861">
    <property type="protein sequence ID" value="SVD28245.1"/>
    <property type="molecule type" value="Genomic_DNA"/>
</dbReference>
<name>A0A382U2U9_9ZZZZ</name>
<dbReference type="AlphaFoldDB" id="A0A382U2U9"/>
<proteinExistence type="predicted"/>
<protein>
    <submittedName>
        <fullName evidence="1">Uncharacterized protein</fullName>
    </submittedName>
</protein>
<gene>
    <name evidence="1" type="ORF">METZ01_LOCUS381099</name>
</gene>